<feature type="region of interest" description="Disordered" evidence="2">
    <location>
        <begin position="1825"/>
        <end position="1847"/>
    </location>
</feature>
<organism evidence="4 5">
    <name type="scientific">Cyclospora cayetanensis</name>
    <dbReference type="NCBI Taxonomy" id="88456"/>
    <lineage>
        <taxon>Eukaryota</taxon>
        <taxon>Sar</taxon>
        <taxon>Alveolata</taxon>
        <taxon>Apicomplexa</taxon>
        <taxon>Conoidasida</taxon>
        <taxon>Coccidia</taxon>
        <taxon>Eucoccidiorida</taxon>
        <taxon>Eimeriorina</taxon>
        <taxon>Eimeriidae</taxon>
        <taxon>Cyclospora</taxon>
    </lineage>
</organism>
<feature type="coiled-coil region" evidence="1">
    <location>
        <begin position="2461"/>
        <end position="2518"/>
    </location>
</feature>
<feature type="region of interest" description="Disordered" evidence="2">
    <location>
        <begin position="455"/>
        <end position="500"/>
    </location>
</feature>
<dbReference type="InterPro" id="IPR036188">
    <property type="entry name" value="FAD/NAD-bd_sf"/>
</dbReference>
<feature type="region of interest" description="Disordered" evidence="2">
    <location>
        <begin position="639"/>
        <end position="748"/>
    </location>
</feature>
<reference evidence="5" key="1">
    <citation type="submission" date="2025-08" db="UniProtKB">
        <authorList>
            <consortium name="RefSeq"/>
        </authorList>
    </citation>
    <scope>IDENTIFICATION</scope>
</reference>
<feature type="coiled-coil region" evidence="1">
    <location>
        <begin position="2559"/>
        <end position="2651"/>
    </location>
</feature>
<dbReference type="RefSeq" id="XP_026191363.1">
    <property type="nucleotide sequence ID" value="XM_026335578.1"/>
</dbReference>
<name>A0A6P6RU59_9EIME</name>
<dbReference type="SUPFAM" id="SSF51905">
    <property type="entry name" value="FAD/NAD(P)-binding domain"/>
    <property type="match status" value="2"/>
</dbReference>
<dbReference type="Pfam" id="PF01593">
    <property type="entry name" value="Amino_oxidase"/>
    <property type="match status" value="1"/>
</dbReference>
<proteinExistence type="predicted"/>
<dbReference type="SUPFAM" id="SSF54373">
    <property type="entry name" value="FAD-linked reductases, C-terminal domain"/>
    <property type="match status" value="1"/>
</dbReference>
<feature type="region of interest" description="Disordered" evidence="2">
    <location>
        <begin position="1"/>
        <end position="92"/>
    </location>
</feature>
<dbReference type="GO" id="GO:0016491">
    <property type="term" value="F:oxidoreductase activity"/>
    <property type="evidence" value="ECO:0007669"/>
    <property type="project" value="InterPro"/>
</dbReference>
<feature type="region of interest" description="Disordered" evidence="2">
    <location>
        <begin position="2153"/>
        <end position="2172"/>
    </location>
</feature>
<feature type="region of interest" description="Disordered" evidence="2">
    <location>
        <begin position="416"/>
        <end position="435"/>
    </location>
</feature>
<evidence type="ECO:0000313" key="4">
    <source>
        <dbReference type="Proteomes" id="UP000515125"/>
    </source>
</evidence>
<feature type="compositionally biased region" description="Basic and acidic residues" evidence="2">
    <location>
        <begin position="48"/>
        <end position="60"/>
    </location>
</feature>
<dbReference type="InterPro" id="IPR050281">
    <property type="entry name" value="Flavin_monoamine_oxidase"/>
</dbReference>
<dbReference type="InterPro" id="IPR002937">
    <property type="entry name" value="Amino_oxidase"/>
</dbReference>
<evidence type="ECO:0000256" key="2">
    <source>
        <dbReference type="SAM" id="MobiDB-lite"/>
    </source>
</evidence>
<feature type="region of interest" description="Disordered" evidence="2">
    <location>
        <begin position="175"/>
        <end position="209"/>
    </location>
</feature>
<evidence type="ECO:0000313" key="5">
    <source>
        <dbReference type="RefSeq" id="XP_026191363.1"/>
    </source>
</evidence>
<protein>
    <submittedName>
        <fullName evidence="5">Uncharacterized protein LOC34619839</fullName>
    </submittedName>
</protein>
<dbReference type="PANTHER" id="PTHR10742:SF415">
    <property type="entry name" value="CHROMOSOME UNDETERMINED SCAFFOLD_56, WHOLE GENOME SHOTGUN SEQUENCE"/>
    <property type="match status" value="1"/>
</dbReference>
<gene>
    <name evidence="5" type="primary">LOC34619839</name>
</gene>
<feature type="region of interest" description="Disordered" evidence="2">
    <location>
        <begin position="1544"/>
        <end position="1583"/>
    </location>
</feature>
<feature type="region of interest" description="Disordered" evidence="2">
    <location>
        <begin position="959"/>
        <end position="986"/>
    </location>
</feature>
<dbReference type="Gene3D" id="3.90.660.10">
    <property type="match status" value="1"/>
</dbReference>
<dbReference type="Gene3D" id="3.30.40.10">
    <property type="entry name" value="Zinc/RING finger domain, C3HC4 (zinc finger)"/>
    <property type="match status" value="1"/>
</dbReference>
<dbReference type="GeneID" id="34619839"/>
<keyword evidence="1" id="KW-0175">Coiled coil</keyword>
<evidence type="ECO:0000259" key="3">
    <source>
        <dbReference type="Pfam" id="PF01593"/>
    </source>
</evidence>
<sequence length="2665" mass="289183">MQPPDQAMAAPDHSTGFCDPCDDHANPRKQDQQHEFDSDGSFPPPARSADRPEASRDSESRRRRRMEATQSPLPEADSVAPSKRKRTPSRRVVEAAESALLLEEVMANEGLPRTPGRMHGAAEASCPYGGLGASLSIPLTFQWRNPMDANPGDVSARVAALREALQQQSVPLQLSELSRQGSRGVDSRVEQQPPPRAFPEEGLHQRQPHAKAVPQIPICRRPLFDAVEPKDLLGFGVPLSEVLCADNGQNAQQQQESVFAVDVAVVGAGVAGLAAAAYLRRCGASVIVLEARQRVGGRTFSSVMPERELPDGRKVQRVVIDLGASYMHCVTAQPKQEGSTPDCRWRREPSRSVSGIAAVLQPIVADVAGKQNWESTLFASWSDEASGRQLPFISVLKVHQVLDRLRERTAAKLLHLPPPLTAEGGPGPPAASLSNTIPAAEFLSPSLDEILDGALRRQQQESSSSSKPCGGPRGGSDGNPSIDTHFLWHSRKGGDTPVVQDGAHSAAALSLVGNVTRGSGSGAKLEGSAKLTQHDASDPCCSVGVGAARKRGCHSLGRRISDSRFGKYYPLGDAFLQRVIKAFGGCPKCCTGSCGGTSRRLEDKQAAGGWDNLGKDGGNPRKGGLWGLAAPLVPVNGSSKTSEALEASGVDVDSPSAGKEAHASCGTDSKSAAASSRTREQGMQGPVGTPEDLSERGAVLGRQSRGCSRSRRSSSISGQQPSVKSNRSKKGSGSAGQQAQTRLVPPLSLHDNSGFRRSAWEALHISLCELLAEDEEDEGPVFSPVSAITKDGSGRECRTLKPRKMPLLTPAEARMMLVVLQSRLGYVGDLRELPLSAVKSYPYIIAGVKGGLREQLLKHRVGPPPVPLSVPPPASMQRLRMQQAALEATLQQEQRVEVYPFSATAANSADKIVVDGWGWLPLFLCLQVSPFVVTEATVQSIYVGGRQQLSGRLSQNSIPAEQNSLASPEGCADPLGCRGQGDASAANTEVVEDLPAAFEDDDDPDNPLADSHPVRLRVETNRRLRHSASHGLPQAEAQEEPPVHVWIRAKYCVVAVPLAQLAQAPLPRLKASAAATTPKASIPQAQLPPTLGLIDFSPPLGPDRRRALARYRMGCHNKVIIRWHPDDVFWEERGLQLNCLDQKFQFLNLHAYGKPGCLLAHCFPPFSSGYGGLQTDQEVVAEVLALLQQMFDIPDSAFPRPVDFVVSRWDEDCFSRGSYSTPGVNAYDNDLDIMRAPHPIDDPRVIFCGEHLSKAYFQCVDGAFDTGLRAGEAVAHECLQLPLPPREDGRNFSLDYFCLPPTSTGPRNGCRTSATIPEADGERQEACVHPAACSRESSPKRPEEASGGVSKDGLEARQGRAFLPQCPFSGFPMPPLPRVLRGHYLTDQSDLGLTDAEGVDWAEVSGSWRGVQTCETERRAPQVAAAEECFLMRCLSFIRTGSRRLLQALALQQHDSSPRGSPLLEPFLEDGVFDSEDLLSQGLFKAGSACEGEAQATVAADTVPPLPPLQRLSDRAVDFLRRLPTAAQRLFYRTFLSEFPLTKEPVTGSTSEDQQQGCPASPPQEQQDSTVHEREEEQQAQQQQQLQQLQLPLLADLLDAILICTSNNKTLILEPPLNEAALVLSQGLARRLKRGNAGKVLDMEGFLLLLAKHNSLIRDSVLLPIRKLAHNFPQSGEAPEDTQTVAATEDPSAKGEAMYLEGFVKELMLPALPAHARNARPPRMAAVSVGVLLMETLERLCAAAPRVAKTKLIQQQAASVENLVLQSLASSQFISAMGSGAVTQGAANTQGQDTEKNAEPLHHEQLCWLCRGEGDLLLCDGLPPAESSSGAVSDDEGRLQSMHGSAARGPRPCHHVFHIGCAFPPPTPAELQPNAHWSCPLCKAKAFKERRSKMKPSAPQQQQELGKETQEQQLCNGVEGKQQQDKGAGSRHDGGRVCATAPGEKLLHHIFDSVDNLAQKGTEERTARQSQLQLASCEELQMAALKRLFVDKTRGLLARTRQLCKRLDFLQSKRKRLWIAARRRKWRAARPRSEPPNPQSATVLECLDRKGHGLLKREQTPQYAKAATLAGPSSDERASSSDGGGSGRTGEGGRRRRGCTESEGESLGRRSHCSSSLVRTEQQERRGAGSPAAGSGGHCRIEVDGAAGERCENGAKEAANESPYEASSEDEREPYLDPFAAAAQTPWFAKGLSLLSRVQEVDVAGLPLSVSALQHLRHTTLGCCCLRKDQHSAKGTPQDASTSNASYFCSCGRAAGSLKSSDCLCIQAARKDATAALRDLLIDRGCSPRSSASRRSRGPMRCLAPHVRSQDAIVEALAVGEPAWMSRLLRPSRKRRTSYPRRCARDVGELDAVVSRQQAALHASRFQLQQQYRHLILAHQQQQQRVVDPPRSAADALLQREGLGSRAATLTENVRQFPRSSVQSELAALAQQQVYGSASPVQPRQQPAISSGALCSLWQLVQAAKERQEQQEQRYAQAGRASSASAHQLQLQLQLLQLQQLQQLLQQQQNRSDLVLQAAQFGQRAPSPTASAAGASYRLAQQLAFSQAVQAHAALAPQRATNTRIEQELERQLQELQQQQRLQDRLRALQQQSESTLLQRQSMCSTPHQESHQREQLLELLQKAQHDVAEEQRVRERMVRLQQLHRQLLQQQQQDGSLSGTQPQI</sequence>
<dbReference type="Pfam" id="PF13450">
    <property type="entry name" value="NAD_binding_8"/>
    <property type="match status" value="1"/>
</dbReference>
<evidence type="ECO:0000256" key="1">
    <source>
        <dbReference type="SAM" id="Coils"/>
    </source>
</evidence>
<feature type="domain" description="Amine oxidase" evidence="3">
    <location>
        <begin position="1048"/>
        <end position="1274"/>
    </location>
</feature>
<feature type="region of interest" description="Disordered" evidence="2">
    <location>
        <begin position="2055"/>
        <end position="2139"/>
    </location>
</feature>
<dbReference type="OrthoDB" id="7777654at2759"/>
<feature type="compositionally biased region" description="Polar residues" evidence="2">
    <location>
        <begin position="1547"/>
        <end position="1569"/>
    </location>
</feature>
<dbReference type="Gene3D" id="3.50.50.60">
    <property type="entry name" value="FAD/NAD(P)-binding domain"/>
    <property type="match status" value="2"/>
</dbReference>
<accession>A0A6P6RU59</accession>
<feature type="compositionally biased region" description="Low complexity" evidence="2">
    <location>
        <begin position="701"/>
        <end position="722"/>
    </location>
</feature>
<feature type="compositionally biased region" description="Polar residues" evidence="2">
    <location>
        <begin position="666"/>
        <end position="676"/>
    </location>
</feature>
<dbReference type="InterPro" id="IPR013083">
    <property type="entry name" value="Znf_RING/FYVE/PHD"/>
</dbReference>
<feature type="region of interest" description="Disordered" evidence="2">
    <location>
        <begin position="1329"/>
        <end position="1354"/>
    </location>
</feature>
<dbReference type="PANTHER" id="PTHR10742">
    <property type="entry name" value="FLAVIN MONOAMINE OXIDASE"/>
    <property type="match status" value="1"/>
</dbReference>
<dbReference type="Proteomes" id="UP000515125">
    <property type="component" value="Unplaced"/>
</dbReference>
<feature type="compositionally biased region" description="Basic and acidic residues" evidence="2">
    <location>
        <begin position="21"/>
        <end position="37"/>
    </location>
</feature>
<keyword evidence="4" id="KW-1185">Reference proteome</keyword>
<feature type="region of interest" description="Disordered" evidence="2">
    <location>
        <begin position="1890"/>
        <end position="1911"/>
    </location>
</feature>